<dbReference type="RefSeq" id="WP_151700755.1">
    <property type="nucleotide sequence ID" value="NZ_CP031223.1"/>
</dbReference>
<keyword evidence="3" id="KW-1185">Reference proteome</keyword>
<dbReference type="PANTHER" id="PTHR13847:SF201">
    <property type="entry name" value="PUTATIBE OXIDOREDUCTASE"/>
    <property type="match status" value="1"/>
</dbReference>
<gene>
    <name evidence="2" type="ORF">PB01_14035</name>
</gene>
<dbReference type="Gene3D" id="3.30.9.10">
    <property type="entry name" value="D-Amino Acid Oxidase, subunit A, domain 2"/>
    <property type="match status" value="1"/>
</dbReference>
<dbReference type="Gene3D" id="3.50.50.60">
    <property type="entry name" value="FAD/NAD(P)-binding domain"/>
    <property type="match status" value="1"/>
</dbReference>
<proteinExistence type="predicted"/>
<dbReference type="Pfam" id="PF01266">
    <property type="entry name" value="DAO"/>
    <property type="match status" value="1"/>
</dbReference>
<reference evidence="2 3" key="1">
    <citation type="submission" date="2018-07" db="EMBL/GenBank/DDBJ databases">
        <title>Complete genome sequence of Psychrobacillus sp. PB01, isolated from iceberg, and comparative genome analysis of Psychrobacillus strains.</title>
        <authorList>
            <person name="Lee P.C."/>
        </authorList>
    </citation>
    <scope>NUCLEOTIDE SEQUENCE [LARGE SCALE GENOMIC DNA]</scope>
    <source>
        <strain evidence="2 3">PB01</strain>
    </source>
</reference>
<dbReference type="Proteomes" id="UP000325517">
    <property type="component" value="Chromosome"/>
</dbReference>
<sequence>MKIHNGSLYWPTTIKQFENRTNFDKLDLYDVVIVGGGMSGALTALAVVEAGLTVAIIDKRQLGTGSTSANTGLLQYSNDIMLHELIDQIGEQDAVQFYKLCYKAVDDLEKIVTRLQLDADFIRRPSICYASDENDVEKIKVEYATLKKHGFPCDYFGPNEMAEKLPFSKPGALVTLEDAEINPLKFVLGLLQKVEEKGGHLFPYVEVEEVFEADNVIDIRTSENSFLAKKIIFTTGYETVPVGKRIGAVINRSYVFVSNPIENFNDWYKQGLIWETKRPYLYIRTTVDNRLIVGGLDEDKSEAPYSQELIQQHAETLLKQVQDLFPNYKIDIEYAYAATFGESIDNLPFIGEHPTKPKHYYLLGYGGNGTVYSMLGSQILRDLIMGKRNEDAEIVQLDRKYGVK</sequence>
<dbReference type="OrthoDB" id="571248at2"/>
<dbReference type="GO" id="GO:0005737">
    <property type="term" value="C:cytoplasm"/>
    <property type="evidence" value="ECO:0007669"/>
    <property type="project" value="TreeGrafter"/>
</dbReference>
<accession>A0A5J6SPJ4</accession>
<evidence type="ECO:0000313" key="3">
    <source>
        <dbReference type="Proteomes" id="UP000325517"/>
    </source>
</evidence>
<protein>
    <submittedName>
        <fullName evidence="2">FAD-binding oxidoreductase</fullName>
    </submittedName>
</protein>
<evidence type="ECO:0000313" key="2">
    <source>
        <dbReference type="EMBL" id="QFF99855.1"/>
    </source>
</evidence>
<dbReference type="PANTHER" id="PTHR13847">
    <property type="entry name" value="SARCOSINE DEHYDROGENASE-RELATED"/>
    <property type="match status" value="1"/>
</dbReference>
<organism evidence="2 3">
    <name type="scientific">Psychrobacillus glaciei</name>
    <dbReference type="NCBI Taxonomy" id="2283160"/>
    <lineage>
        <taxon>Bacteria</taxon>
        <taxon>Bacillati</taxon>
        <taxon>Bacillota</taxon>
        <taxon>Bacilli</taxon>
        <taxon>Bacillales</taxon>
        <taxon>Bacillaceae</taxon>
        <taxon>Psychrobacillus</taxon>
    </lineage>
</organism>
<dbReference type="SUPFAM" id="SSF51905">
    <property type="entry name" value="FAD/NAD(P)-binding domain"/>
    <property type="match status" value="1"/>
</dbReference>
<dbReference type="InterPro" id="IPR036188">
    <property type="entry name" value="FAD/NAD-bd_sf"/>
</dbReference>
<evidence type="ECO:0000259" key="1">
    <source>
        <dbReference type="Pfam" id="PF01266"/>
    </source>
</evidence>
<dbReference type="AlphaFoldDB" id="A0A5J6SPJ4"/>
<dbReference type="KEGG" id="psyo:PB01_14035"/>
<feature type="domain" description="FAD dependent oxidoreductase" evidence="1">
    <location>
        <begin position="30"/>
        <end position="382"/>
    </location>
</feature>
<dbReference type="InterPro" id="IPR006076">
    <property type="entry name" value="FAD-dep_OxRdtase"/>
</dbReference>
<name>A0A5J6SPJ4_9BACI</name>
<dbReference type="EMBL" id="CP031223">
    <property type="protein sequence ID" value="QFF99855.1"/>
    <property type="molecule type" value="Genomic_DNA"/>
</dbReference>